<dbReference type="SUPFAM" id="SSF57850">
    <property type="entry name" value="RING/U-box"/>
    <property type="match status" value="1"/>
</dbReference>
<dbReference type="EnsemblProtists" id="EKX51890">
    <property type="protein sequence ID" value="EKX51890"/>
    <property type="gene ID" value="GUITHDRAFT_54638"/>
</dbReference>
<sequence length="67" mass="7698">ATLLCPILKMVLVDPVLAADGFSYERRAIESWFMRNGPCSPVTGEEMSLELRDDKQKQEELRLWRAS</sequence>
<dbReference type="InterPro" id="IPR003613">
    <property type="entry name" value="Ubox_domain"/>
</dbReference>
<dbReference type="AlphaFoldDB" id="L1JUL9"/>
<evidence type="ECO:0000313" key="3">
    <source>
        <dbReference type="EMBL" id="EKX51890.1"/>
    </source>
</evidence>
<dbReference type="KEGG" id="gtt:GUITHDRAFT_54638"/>
<dbReference type="RefSeq" id="XP_005838870.1">
    <property type="nucleotide sequence ID" value="XM_005838813.1"/>
</dbReference>
<dbReference type="GO" id="GO:0004842">
    <property type="term" value="F:ubiquitin-protein transferase activity"/>
    <property type="evidence" value="ECO:0007669"/>
    <property type="project" value="InterPro"/>
</dbReference>
<dbReference type="PaxDb" id="55529-EKX51890"/>
<dbReference type="Pfam" id="PF04564">
    <property type="entry name" value="U-box"/>
    <property type="match status" value="1"/>
</dbReference>
<reference evidence="5" key="2">
    <citation type="submission" date="2012-11" db="EMBL/GenBank/DDBJ databases">
        <authorList>
            <person name="Kuo A."/>
            <person name="Curtis B.A."/>
            <person name="Tanifuji G."/>
            <person name="Burki F."/>
            <person name="Gruber A."/>
            <person name="Irimia M."/>
            <person name="Maruyama S."/>
            <person name="Arias M.C."/>
            <person name="Ball S.G."/>
            <person name="Gile G.H."/>
            <person name="Hirakawa Y."/>
            <person name="Hopkins J.F."/>
            <person name="Rensing S.A."/>
            <person name="Schmutz J."/>
            <person name="Symeonidi A."/>
            <person name="Elias M."/>
            <person name="Eveleigh R.J."/>
            <person name="Herman E.K."/>
            <person name="Klute M.J."/>
            <person name="Nakayama T."/>
            <person name="Obornik M."/>
            <person name="Reyes-Prieto A."/>
            <person name="Armbrust E.V."/>
            <person name="Aves S.J."/>
            <person name="Beiko R.G."/>
            <person name="Coutinho P."/>
            <person name="Dacks J.B."/>
            <person name="Durnford D.G."/>
            <person name="Fast N.M."/>
            <person name="Green B.R."/>
            <person name="Grisdale C."/>
            <person name="Hempe F."/>
            <person name="Henrissat B."/>
            <person name="Hoppner M.P."/>
            <person name="Ishida K.-I."/>
            <person name="Kim E."/>
            <person name="Koreny L."/>
            <person name="Kroth P.G."/>
            <person name="Liu Y."/>
            <person name="Malik S.-B."/>
            <person name="Maier U.G."/>
            <person name="McRose D."/>
            <person name="Mock T."/>
            <person name="Neilson J.A."/>
            <person name="Onodera N.T."/>
            <person name="Poole A.M."/>
            <person name="Pritham E.J."/>
            <person name="Richards T.A."/>
            <person name="Rocap G."/>
            <person name="Roy S.W."/>
            <person name="Sarai C."/>
            <person name="Schaack S."/>
            <person name="Shirato S."/>
            <person name="Slamovits C.H."/>
            <person name="Spencer D.F."/>
            <person name="Suzuki S."/>
            <person name="Worden A.Z."/>
            <person name="Zauner S."/>
            <person name="Barry K."/>
            <person name="Bell C."/>
            <person name="Bharti A.K."/>
            <person name="Crow J.A."/>
            <person name="Grimwood J."/>
            <person name="Kramer R."/>
            <person name="Lindquist E."/>
            <person name="Lucas S."/>
            <person name="Salamov A."/>
            <person name="McFadden G.I."/>
            <person name="Lane C.E."/>
            <person name="Keeling P.J."/>
            <person name="Gray M.W."/>
            <person name="Grigoriev I.V."/>
            <person name="Archibald J.M."/>
        </authorList>
    </citation>
    <scope>NUCLEOTIDE SEQUENCE</scope>
    <source>
        <strain evidence="5">CCMP2712</strain>
    </source>
</reference>
<dbReference type="OrthoDB" id="10064100at2759"/>
<dbReference type="InterPro" id="IPR052085">
    <property type="entry name" value="WD-SAM-U-box"/>
</dbReference>
<dbReference type="GO" id="GO:0016567">
    <property type="term" value="P:protein ubiquitination"/>
    <property type="evidence" value="ECO:0007669"/>
    <property type="project" value="InterPro"/>
</dbReference>
<evidence type="ECO:0000259" key="2">
    <source>
        <dbReference type="SMART" id="SM00504"/>
    </source>
</evidence>
<dbReference type="PANTHER" id="PTHR46573">
    <property type="entry name" value="WD REPEAT, SAM AND U-BOX DOMAIN-CONTAINING PROTEIN 1"/>
    <property type="match status" value="1"/>
</dbReference>
<protein>
    <recommendedName>
        <fullName evidence="2">U-box domain-containing protein</fullName>
    </recommendedName>
</protein>
<dbReference type="GeneID" id="17308687"/>
<name>L1JUL9_GUITC</name>
<dbReference type="Gene3D" id="3.30.40.10">
    <property type="entry name" value="Zinc/RING finger domain, C3HC4 (zinc finger)"/>
    <property type="match status" value="1"/>
</dbReference>
<proteinExistence type="predicted"/>
<feature type="chain" id="PRO_5008771781" description="U-box domain-containing protein" evidence="1">
    <location>
        <begin position="19"/>
        <end position="67"/>
    </location>
</feature>
<dbReference type="HOGENOM" id="CLU_2820505_0_0_1"/>
<gene>
    <name evidence="3" type="ORF">GUITHDRAFT_54638</name>
</gene>
<dbReference type="Proteomes" id="UP000011087">
    <property type="component" value="Unassembled WGS sequence"/>
</dbReference>
<keyword evidence="1" id="KW-0732">Signal</keyword>
<evidence type="ECO:0000313" key="5">
    <source>
        <dbReference type="Proteomes" id="UP000011087"/>
    </source>
</evidence>
<feature type="non-terminal residue" evidence="3">
    <location>
        <position position="1"/>
    </location>
</feature>
<dbReference type="SMART" id="SM00504">
    <property type="entry name" value="Ubox"/>
    <property type="match status" value="1"/>
</dbReference>
<dbReference type="InterPro" id="IPR013083">
    <property type="entry name" value="Znf_RING/FYVE/PHD"/>
</dbReference>
<evidence type="ECO:0000256" key="1">
    <source>
        <dbReference type="SAM" id="SignalP"/>
    </source>
</evidence>
<feature type="domain" description="U-box" evidence="2">
    <location>
        <begin position="2"/>
        <end position="61"/>
    </location>
</feature>
<reference evidence="4" key="3">
    <citation type="submission" date="2015-06" db="UniProtKB">
        <authorList>
            <consortium name="EnsemblProtists"/>
        </authorList>
    </citation>
    <scope>IDENTIFICATION</scope>
</reference>
<dbReference type="PANTHER" id="PTHR46573:SF1">
    <property type="entry name" value="WD REPEAT, SAM AND U-BOX DOMAIN-CONTAINING PROTEIN 1"/>
    <property type="match status" value="1"/>
</dbReference>
<accession>L1JUL9</accession>
<evidence type="ECO:0000313" key="4">
    <source>
        <dbReference type="EnsemblProtists" id="EKX51890"/>
    </source>
</evidence>
<dbReference type="EMBL" id="JH992974">
    <property type="protein sequence ID" value="EKX51890.1"/>
    <property type="molecule type" value="Genomic_DNA"/>
</dbReference>
<dbReference type="CDD" id="cd16655">
    <property type="entry name" value="RING-Ubox_WDSUB1-like"/>
    <property type="match status" value="1"/>
</dbReference>
<feature type="non-terminal residue" evidence="3">
    <location>
        <position position="67"/>
    </location>
</feature>
<organism evidence="3">
    <name type="scientific">Guillardia theta (strain CCMP2712)</name>
    <name type="common">Cryptophyte</name>
    <dbReference type="NCBI Taxonomy" id="905079"/>
    <lineage>
        <taxon>Eukaryota</taxon>
        <taxon>Cryptophyceae</taxon>
        <taxon>Pyrenomonadales</taxon>
        <taxon>Geminigeraceae</taxon>
        <taxon>Guillardia</taxon>
    </lineage>
</organism>
<reference evidence="3 5" key="1">
    <citation type="journal article" date="2012" name="Nature">
        <title>Algal genomes reveal evolutionary mosaicism and the fate of nucleomorphs.</title>
        <authorList>
            <consortium name="DOE Joint Genome Institute"/>
            <person name="Curtis B.A."/>
            <person name="Tanifuji G."/>
            <person name="Burki F."/>
            <person name="Gruber A."/>
            <person name="Irimia M."/>
            <person name="Maruyama S."/>
            <person name="Arias M.C."/>
            <person name="Ball S.G."/>
            <person name="Gile G.H."/>
            <person name="Hirakawa Y."/>
            <person name="Hopkins J.F."/>
            <person name="Kuo A."/>
            <person name="Rensing S.A."/>
            <person name="Schmutz J."/>
            <person name="Symeonidi A."/>
            <person name="Elias M."/>
            <person name="Eveleigh R.J."/>
            <person name="Herman E.K."/>
            <person name="Klute M.J."/>
            <person name="Nakayama T."/>
            <person name="Obornik M."/>
            <person name="Reyes-Prieto A."/>
            <person name="Armbrust E.V."/>
            <person name="Aves S.J."/>
            <person name="Beiko R.G."/>
            <person name="Coutinho P."/>
            <person name="Dacks J.B."/>
            <person name="Durnford D.G."/>
            <person name="Fast N.M."/>
            <person name="Green B.R."/>
            <person name="Grisdale C.J."/>
            <person name="Hempel F."/>
            <person name="Henrissat B."/>
            <person name="Hoppner M.P."/>
            <person name="Ishida K."/>
            <person name="Kim E."/>
            <person name="Koreny L."/>
            <person name="Kroth P.G."/>
            <person name="Liu Y."/>
            <person name="Malik S.B."/>
            <person name="Maier U.G."/>
            <person name="McRose D."/>
            <person name="Mock T."/>
            <person name="Neilson J.A."/>
            <person name="Onodera N.T."/>
            <person name="Poole A.M."/>
            <person name="Pritham E.J."/>
            <person name="Richards T.A."/>
            <person name="Rocap G."/>
            <person name="Roy S.W."/>
            <person name="Sarai C."/>
            <person name="Schaack S."/>
            <person name="Shirato S."/>
            <person name="Slamovits C.H."/>
            <person name="Spencer D.F."/>
            <person name="Suzuki S."/>
            <person name="Worden A.Z."/>
            <person name="Zauner S."/>
            <person name="Barry K."/>
            <person name="Bell C."/>
            <person name="Bharti A.K."/>
            <person name="Crow J.A."/>
            <person name="Grimwood J."/>
            <person name="Kramer R."/>
            <person name="Lindquist E."/>
            <person name="Lucas S."/>
            <person name="Salamov A."/>
            <person name="McFadden G.I."/>
            <person name="Lane C.E."/>
            <person name="Keeling P.J."/>
            <person name="Gray M.W."/>
            <person name="Grigoriev I.V."/>
            <person name="Archibald J.M."/>
        </authorList>
    </citation>
    <scope>NUCLEOTIDE SEQUENCE</scope>
    <source>
        <strain evidence="3 5">CCMP2712</strain>
    </source>
</reference>
<keyword evidence="5" id="KW-1185">Reference proteome</keyword>
<feature type="signal peptide" evidence="1">
    <location>
        <begin position="1"/>
        <end position="18"/>
    </location>
</feature>